<organism evidence="8 9">
    <name type="scientific">Patella caerulea</name>
    <name type="common">Rayed Mediterranean limpet</name>
    <dbReference type="NCBI Taxonomy" id="87958"/>
    <lineage>
        <taxon>Eukaryota</taxon>
        <taxon>Metazoa</taxon>
        <taxon>Spiralia</taxon>
        <taxon>Lophotrochozoa</taxon>
        <taxon>Mollusca</taxon>
        <taxon>Gastropoda</taxon>
        <taxon>Patellogastropoda</taxon>
        <taxon>Patelloidea</taxon>
        <taxon>Patellidae</taxon>
        <taxon>Patella</taxon>
    </lineage>
</organism>
<feature type="repeat" description="WD" evidence="5">
    <location>
        <begin position="182"/>
        <end position="223"/>
    </location>
</feature>
<dbReference type="GO" id="GO:0036064">
    <property type="term" value="C:ciliary basal body"/>
    <property type="evidence" value="ECO:0007669"/>
    <property type="project" value="TreeGrafter"/>
</dbReference>
<evidence type="ECO:0000256" key="1">
    <source>
        <dbReference type="ARBA" id="ARBA00022574"/>
    </source>
</evidence>
<dbReference type="GO" id="GO:0048871">
    <property type="term" value="P:multicellular organismal-level homeostasis"/>
    <property type="evidence" value="ECO:0007669"/>
    <property type="project" value="UniProtKB-ARBA"/>
</dbReference>
<dbReference type="InterPro" id="IPR050505">
    <property type="entry name" value="WDR55/POC1"/>
</dbReference>
<dbReference type="PANTHER" id="PTHR44019:SF8">
    <property type="entry name" value="POC1 CENTRIOLAR PROTEIN HOMOLOG"/>
    <property type="match status" value="1"/>
</dbReference>
<dbReference type="PANTHER" id="PTHR44019">
    <property type="entry name" value="WD REPEAT-CONTAINING PROTEIN 55"/>
    <property type="match status" value="1"/>
</dbReference>
<dbReference type="InterPro" id="IPR019775">
    <property type="entry name" value="WD40_repeat_CS"/>
</dbReference>
<dbReference type="InterPro" id="IPR036322">
    <property type="entry name" value="WD40_repeat_dom_sf"/>
</dbReference>
<dbReference type="GO" id="GO:0007017">
    <property type="term" value="P:microtubule-based process"/>
    <property type="evidence" value="ECO:0007669"/>
    <property type="project" value="UniProtKB-ARBA"/>
</dbReference>
<evidence type="ECO:0000313" key="9">
    <source>
        <dbReference type="Proteomes" id="UP001347796"/>
    </source>
</evidence>
<name>A0AAN8JK59_PATCE</name>
<keyword evidence="9" id="KW-1185">Reference proteome</keyword>
<dbReference type="SMART" id="SM00320">
    <property type="entry name" value="WD40"/>
    <property type="match status" value="7"/>
</dbReference>
<feature type="repeat" description="WD" evidence="5">
    <location>
        <begin position="56"/>
        <end position="87"/>
    </location>
</feature>
<evidence type="ECO:0000256" key="3">
    <source>
        <dbReference type="ARBA" id="ARBA00023054"/>
    </source>
</evidence>
<dbReference type="PROSITE" id="PS50294">
    <property type="entry name" value="WD_REPEATS_REGION"/>
    <property type="match status" value="6"/>
</dbReference>
<evidence type="ECO:0000256" key="4">
    <source>
        <dbReference type="ARBA" id="ARBA00037984"/>
    </source>
</evidence>
<dbReference type="CDD" id="cd00200">
    <property type="entry name" value="WD40"/>
    <property type="match status" value="1"/>
</dbReference>
<feature type="repeat" description="WD" evidence="5">
    <location>
        <begin position="140"/>
        <end position="181"/>
    </location>
</feature>
<gene>
    <name evidence="8" type="ORF">SNE40_013874</name>
</gene>
<dbReference type="PROSITE" id="PS00678">
    <property type="entry name" value="WD_REPEATS_1"/>
    <property type="match status" value="1"/>
</dbReference>
<feature type="repeat" description="WD" evidence="5">
    <location>
        <begin position="14"/>
        <end position="48"/>
    </location>
</feature>
<comment type="similarity">
    <text evidence="4">Belongs to the WD repeat POC1 family.</text>
</comment>
<dbReference type="InterPro" id="IPR001680">
    <property type="entry name" value="WD40_rpt"/>
</dbReference>
<evidence type="ECO:0000256" key="5">
    <source>
        <dbReference type="PROSITE-ProRule" id="PRU00221"/>
    </source>
</evidence>
<dbReference type="Proteomes" id="UP001347796">
    <property type="component" value="Unassembled WGS sequence"/>
</dbReference>
<dbReference type="PRINTS" id="PR00320">
    <property type="entry name" value="GPROTEINBRPT"/>
</dbReference>
<evidence type="ECO:0008006" key="10">
    <source>
        <dbReference type="Google" id="ProtNLM"/>
    </source>
</evidence>
<comment type="caution">
    <text evidence="8">The sequence shown here is derived from an EMBL/GenBank/DDBJ whole genome shotgun (WGS) entry which is preliminary data.</text>
</comment>
<evidence type="ECO:0000256" key="6">
    <source>
        <dbReference type="SAM" id="Coils"/>
    </source>
</evidence>
<accession>A0AAN8JK59</accession>
<keyword evidence="2" id="KW-0677">Repeat</keyword>
<dbReference type="GO" id="GO:0005814">
    <property type="term" value="C:centriole"/>
    <property type="evidence" value="ECO:0007669"/>
    <property type="project" value="TreeGrafter"/>
</dbReference>
<dbReference type="Pfam" id="PF00400">
    <property type="entry name" value="WD40"/>
    <property type="match status" value="7"/>
</dbReference>
<dbReference type="FunFam" id="2.130.10.10:FF:000235">
    <property type="entry name" value="POC1 centriolar protein homolog B"/>
    <property type="match status" value="1"/>
</dbReference>
<feature type="compositionally biased region" description="Basic and acidic residues" evidence="7">
    <location>
        <begin position="398"/>
        <end position="418"/>
    </location>
</feature>
<evidence type="ECO:0000256" key="7">
    <source>
        <dbReference type="SAM" id="MobiDB-lite"/>
    </source>
</evidence>
<dbReference type="AlphaFoldDB" id="A0AAN8JK59"/>
<dbReference type="SUPFAM" id="SSF50978">
    <property type="entry name" value="WD40 repeat-like"/>
    <property type="match status" value="1"/>
</dbReference>
<protein>
    <recommendedName>
        <fullName evidence="10">POC1 centriolar protein homolog A</fullName>
    </recommendedName>
</protein>
<dbReference type="GO" id="GO:0060271">
    <property type="term" value="P:cilium assembly"/>
    <property type="evidence" value="ECO:0007669"/>
    <property type="project" value="UniProtKB-ARBA"/>
</dbReference>
<evidence type="ECO:0000313" key="8">
    <source>
        <dbReference type="EMBL" id="KAK6175403.1"/>
    </source>
</evidence>
<proteinExistence type="inferred from homology"/>
<feature type="repeat" description="WD" evidence="5">
    <location>
        <begin position="98"/>
        <end position="139"/>
    </location>
</feature>
<feature type="coiled-coil region" evidence="6">
    <location>
        <begin position="450"/>
        <end position="477"/>
    </location>
</feature>
<sequence>MAAALEDPSLERHFNGHRDTVTGMDFSPNMTQLASGSMDSCLMVWNFKPKMRAYRFVGHKDAVLSTCFSPSGHLVASASRDKTVRLWIPSVKGESTVFKAHTATVRSVDFSSDGQTLLTASDDKTIKLWTVHRQKFLFSLTKHMNWVRCAKFSPDNRLIVSGSDDKTVRLWDRQSKDCVHTFYESGGFINNCQFHPSGTCIATACTDGSVKVFDIRMNKLLQNYVAHSASVNSLSFHASGNYLLSGSDDATLKIYDLAEGRIFYTLHGHQGPVTAVAFSKNGEYFGSGGSDQQVFAWKTNFDQADFHEGSKKKSRDVSPPTVSDIPPRIKTTRSKSPKRPYRVKFTLDAYSDIKNMESINQDVTDVGPTFLSSYQGAVTNGYSSDHDRTDDIMTAGSERTRSDNREREHGYTSSRTDREDYDTQSITQPLEAKSLPPQLTQFMETIAGQLDILTQTVSLLEQRLTMTENKLRECLDNQQKITLQVRPTD</sequence>
<feature type="repeat" description="WD" evidence="5">
    <location>
        <begin position="266"/>
        <end position="298"/>
    </location>
</feature>
<evidence type="ECO:0000256" key="2">
    <source>
        <dbReference type="ARBA" id="ARBA00022737"/>
    </source>
</evidence>
<feature type="region of interest" description="Disordered" evidence="7">
    <location>
        <begin position="379"/>
        <end position="422"/>
    </location>
</feature>
<keyword evidence="1 5" id="KW-0853">WD repeat</keyword>
<dbReference type="EMBL" id="JAZGQO010000010">
    <property type="protein sequence ID" value="KAK6175403.1"/>
    <property type="molecule type" value="Genomic_DNA"/>
</dbReference>
<dbReference type="Gene3D" id="2.130.10.10">
    <property type="entry name" value="YVTN repeat-like/Quinoprotein amine dehydrogenase"/>
    <property type="match status" value="3"/>
</dbReference>
<feature type="region of interest" description="Disordered" evidence="7">
    <location>
        <begin position="307"/>
        <end position="338"/>
    </location>
</feature>
<keyword evidence="3 6" id="KW-0175">Coiled coil</keyword>
<dbReference type="InterPro" id="IPR015943">
    <property type="entry name" value="WD40/YVTN_repeat-like_dom_sf"/>
</dbReference>
<dbReference type="PROSITE" id="PS50082">
    <property type="entry name" value="WD_REPEATS_2"/>
    <property type="match status" value="7"/>
</dbReference>
<reference evidence="8 9" key="1">
    <citation type="submission" date="2024-01" db="EMBL/GenBank/DDBJ databases">
        <title>The genome of the rayed Mediterranean limpet Patella caerulea (Linnaeus, 1758).</title>
        <authorList>
            <person name="Anh-Thu Weber A."/>
            <person name="Halstead-Nussloch G."/>
        </authorList>
    </citation>
    <scope>NUCLEOTIDE SEQUENCE [LARGE SCALE GENOMIC DNA]</scope>
    <source>
        <strain evidence="8">AATW-2023a</strain>
        <tissue evidence="8">Whole specimen</tissue>
    </source>
</reference>
<feature type="repeat" description="WD" evidence="5">
    <location>
        <begin position="224"/>
        <end position="265"/>
    </location>
</feature>
<dbReference type="InterPro" id="IPR020472">
    <property type="entry name" value="WD40_PAC1"/>
</dbReference>